<keyword evidence="9" id="KW-1185">Reference proteome</keyword>
<name>A0A1X6P5S8_PORUM</name>
<evidence type="ECO:0000256" key="2">
    <source>
        <dbReference type="ARBA" id="ARBA00012415"/>
    </source>
</evidence>
<gene>
    <name evidence="8" type="ORF">BU14_0202s0029</name>
</gene>
<evidence type="ECO:0000256" key="1">
    <source>
        <dbReference type="ARBA" id="ARBA00010401"/>
    </source>
</evidence>
<dbReference type="Proteomes" id="UP000218209">
    <property type="component" value="Unassembled WGS sequence"/>
</dbReference>
<comment type="similarity">
    <text evidence="1 5">Belongs to the UDPGP type 1 family.</text>
</comment>
<dbReference type="PIRSF" id="PIRSF000806">
    <property type="entry name" value="UDPGP"/>
    <property type="match status" value="1"/>
</dbReference>
<proteinExistence type="inferred from homology"/>
<sequence length="456" mass="50511">MTDTELKGFLNLYGRYMSEKSTKRAIDWDKIQQPDESMLKPYDELEAAAADASGEGELLKKLAVLKLNGGLGTSMGCTGPKSVIEVRNDSTFLDLIVQQIEHINKKYEGADVPLLLMNSFNTDAETAKIIQKYQDTNVTITTFQQSRFPRIDKDTLEPLPLSHQGYQLSDWYPPGHGDVFESVFNSGLVDTLLAQGKEYLFVSNVDNLGATVDTKILRMLQETECEYCMELTDKTRADIKGGTIISYDGKVSLLEVAQVPKQYLEQFKSIKKFKVFNTNNIWLNLRAIKRVMQTTGLELDIIVNNKAVGDKKVVQLETAIGAAISYFKNACGVNVPRSRFLPVKSTSDLMLIQSNMFTLKSGSLVKNPAREFATTPVVKLGDEFKKVSAYLSRFGSIPDVLELDHLTVSGDVSFGADVVLKGTVIIVVNTGSKVMIPRGSILENQVITGDLHITSH</sequence>
<dbReference type="Gene3D" id="2.160.10.10">
    <property type="entry name" value="Hexapeptide repeat proteins"/>
    <property type="match status" value="1"/>
</dbReference>
<evidence type="ECO:0000256" key="7">
    <source>
        <dbReference type="PIRSR" id="PIRSR000806-2"/>
    </source>
</evidence>
<feature type="binding site" evidence="7">
    <location>
        <position position="175"/>
    </location>
    <ligand>
        <name>UTP</name>
        <dbReference type="ChEBI" id="CHEBI:46398"/>
    </ligand>
</feature>
<evidence type="ECO:0000313" key="9">
    <source>
        <dbReference type="Proteomes" id="UP000218209"/>
    </source>
</evidence>
<dbReference type="Gene3D" id="3.90.550.10">
    <property type="entry name" value="Spore Coat Polysaccharide Biosynthesis Protein SpsA, Chain A"/>
    <property type="match status" value="1"/>
</dbReference>
<dbReference type="InterPro" id="IPR016267">
    <property type="entry name" value="UDPGP_trans"/>
</dbReference>
<dbReference type="InterPro" id="IPR002618">
    <property type="entry name" value="UDPGP_fam"/>
</dbReference>
<feature type="binding site" evidence="7">
    <location>
        <position position="344"/>
    </location>
    <ligand>
        <name>UTP</name>
        <dbReference type="ChEBI" id="CHEBI:46398"/>
    </ligand>
</feature>
<reference evidence="8 9" key="1">
    <citation type="submission" date="2017-03" db="EMBL/GenBank/DDBJ databases">
        <title>WGS assembly of Porphyra umbilicalis.</title>
        <authorList>
            <person name="Brawley S.H."/>
            <person name="Blouin N.A."/>
            <person name="Ficko-Blean E."/>
            <person name="Wheeler G.L."/>
            <person name="Lohr M."/>
            <person name="Goodson H.V."/>
            <person name="Jenkins J.W."/>
            <person name="Blaby-Haas C.E."/>
            <person name="Helliwell K.E."/>
            <person name="Chan C."/>
            <person name="Marriage T."/>
            <person name="Bhattacharya D."/>
            <person name="Klein A.S."/>
            <person name="Badis Y."/>
            <person name="Brodie J."/>
            <person name="Cao Y."/>
            <person name="Collen J."/>
            <person name="Dittami S.M."/>
            <person name="Gachon C.M."/>
            <person name="Green B.R."/>
            <person name="Karpowicz S."/>
            <person name="Kim J.W."/>
            <person name="Kudahl U."/>
            <person name="Lin S."/>
            <person name="Michel G."/>
            <person name="Mittag M."/>
            <person name="Olson B.J."/>
            <person name="Pangilinan J."/>
            <person name="Peng Y."/>
            <person name="Qiu H."/>
            <person name="Shu S."/>
            <person name="Singer J.T."/>
            <person name="Smith A.G."/>
            <person name="Sprecher B.N."/>
            <person name="Wagner V."/>
            <person name="Wang W."/>
            <person name="Wang Z.-Y."/>
            <person name="Yan J."/>
            <person name="Yarish C."/>
            <person name="Zoeuner-Riek S."/>
            <person name="Zhuang Y."/>
            <person name="Zou Y."/>
            <person name="Lindquist E.A."/>
            <person name="Grimwood J."/>
            <person name="Barry K."/>
            <person name="Rokhsar D.S."/>
            <person name="Schmutz J."/>
            <person name="Stiller J.W."/>
            <person name="Grossman A.R."/>
            <person name="Prochnik S.E."/>
        </authorList>
    </citation>
    <scope>NUCLEOTIDE SEQUENCE [LARGE SCALE GENOMIC DNA]</scope>
    <source>
        <strain evidence="8">4086291</strain>
    </source>
</reference>
<organism evidence="8 9">
    <name type="scientific">Porphyra umbilicalis</name>
    <name type="common">Purple laver</name>
    <name type="synonym">Red alga</name>
    <dbReference type="NCBI Taxonomy" id="2786"/>
    <lineage>
        <taxon>Eukaryota</taxon>
        <taxon>Rhodophyta</taxon>
        <taxon>Bangiophyceae</taxon>
        <taxon>Bangiales</taxon>
        <taxon>Bangiaceae</taxon>
        <taxon>Porphyra</taxon>
    </lineage>
</organism>
<dbReference type="FunFam" id="2.160.10.10:FF:000001">
    <property type="entry name" value="UTP--glucose-1-phosphate uridylyltransferase"/>
    <property type="match status" value="1"/>
</dbReference>
<comment type="catalytic activity">
    <reaction evidence="5">
        <text>alpha-D-glucose 1-phosphate + UTP + H(+) = UDP-alpha-D-glucose + diphosphate</text>
        <dbReference type="Rhea" id="RHEA:19889"/>
        <dbReference type="ChEBI" id="CHEBI:15378"/>
        <dbReference type="ChEBI" id="CHEBI:33019"/>
        <dbReference type="ChEBI" id="CHEBI:46398"/>
        <dbReference type="ChEBI" id="CHEBI:58601"/>
        <dbReference type="ChEBI" id="CHEBI:58885"/>
        <dbReference type="EC" id="2.7.7.9"/>
    </reaction>
</comment>
<protein>
    <recommendedName>
        <fullName evidence="2 5">UTP--glucose-1-phosphate uridylyltransferase</fullName>
        <ecNumber evidence="2 5">2.7.7.9</ecNumber>
    </recommendedName>
</protein>
<evidence type="ECO:0000256" key="4">
    <source>
        <dbReference type="ARBA" id="ARBA00022695"/>
    </source>
</evidence>
<dbReference type="GO" id="GO:0006011">
    <property type="term" value="P:UDP-alpha-D-glucose metabolic process"/>
    <property type="evidence" value="ECO:0007669"/>
    <property type="project" value="UniProtKB-UniRule"/>
</dbReference>
<keyword evidence="4 5" id="KW-0548">Nucleotidyltransferase</keyword>
<evidence type="ECO:0000256" key="5">
    <source>
        <dbReference type="PIRNR" id="PIRNR000806"/>
    </source>
</evidence>
<keyword evidence="3 5" id="KW-0808">Transferase</keyword>
<dbReference type="PANTHER" id="PTHR43511">
    <property type="match status" value="1"/>
</dbReference>
<dbReference type="GO" id="GO:0003983">
    <property type="term" value="F:UTP:glucose-1-phosphate uridylyltransferase activity"/>
    <property type="evidence" value="ECO:0007669"/>
    <property type="project" value="UniProtKB-EC"/>
</dbReference>
<dbReference type="FunFam" id="3.90.550.10:FF:000002">
    <property type="entry name" value="UTP--glucose-1-phosphate uridylyltransferase"/>
    <property type="match status" value="1"/>
</dbReference>
<accession>A0A1X6P5S8</accession>
<dbReference type="EMBL" id="KV918875">
    <property type="protein sequence ID" value="OSX76242.1"/>
    <property type="molecule type" value="Genomic_DNA"/>
</dbReference>
<dbReference type="SUPFAM" id="SSF53448">
    <property type="entry name" value="Nucleotide-diphospho-sugar transferases"/>
    <property type="match status" value="1"/>
</dbReference>
<feature type="binding site" evidence="7">
    <location>
        <position position="145"/>
    </location>
    <ligand>
        <name>UTP</name>
        <dbReference type="ChEBI" id="CHEBI:46398"/>
    </ligand>
</feature>
<evidence type="ECO:0000256" key="3">
    <source>
        <dbReference type="ARBA" id="ARBA00022679"/>
    </source>
</evidence>
<dbReference type="EC" id="2.7.7.9" evidence="2 5"/>
<evidence type="ECO:0000313" key="8">
    <source>
        <dbReference type="EMBL" id="OSX76242.1"/>
    </source>
</evidence>
<dbReference type="CDD" id="cd00897">
    <property type="entry name" value="UGPase_euk"/>
    <property type="match status" value="1"/>
</dbReference>
<dbReference type="OrthoDB" id="932129at2759"/>
<dbReference type="InterPro" id="IPR029044">
    <property type="entry name" value="Nucleotide-diphossugar_trans"/>
</dbReference>
<evidence type="ECO:0000256" key="6">
    <source>
        <dbReference type="PIRSR" id="PIRSR000806-1"/>
    </source>
</evidence>
<dbReference type="AlphaFoldDB" id="A0A1X6P5S8"/>
<feature type="binding site" evidence="7">
    <location>
        <position position="81"/>
    </location>
    <ligand>
        <name>UTP</name>
        <dbReference type="ChEBI" id="CHEBI:46398"/>
    </ligand>
</feature>
<feature type="binding site" evidence="6">
    <location>
        <position position="176"/>
    </location>
    <ligand>
        <name>substrate</name>
    </ligand>
</feature>
<feature type="binding site" evidence="7">
    <location>
        <position position="206"/>
    </location>
    <ligand>
        <name>UTP</name>
        <dbReference type="ChEBI" id="CHEBI:46398"/>
    </ligand>
</feature>
<dbReference type="Pfam" id="PF01704">
    <property type="entry name" value="UDPGP"/>
    <property type="match status" value="1"/>
</dbReference>